<evidence type="ECO:0000256" key="6">
    <source>
        <dbReference type="SAM" id="SignalP"/>
    </source>
</evidence>
<dbReference type="EMBL" id="JBHUHZ010000001">
    <property type="protein sequence ID" value="MFD2162121.1"/>
    <property type="molecule type" value="Genomic_DNA"/>
</dbReference>
<dbReference type="InterPro" id="IPR011990">
    <property type="entry name" value="TPR-like_helical_dom_sf"/>
</dbReference>
<dbReference type="SUPFAM" id="SSF48452">
    <property type="entry name" value="TPR-like"/>
    <property type="match status" value="1"/>
</dbReference>
<dbReference type="Gene3D" id="1.25.40.390">
    <property type="match status" value="1"/>
</dbReference>
<gene>
    <name evidence="9" type="ORF">ACFSJU_06930</name>
</gene>
<comment type="subcellular location">
    <subcellularLocation>
        <location evidence="1">Cell outer membrane</location>
    </subcellularLocation>
</comment>
<comment type="caution">
    <text evidence="9">The sequence shown here is derived from an EMBL/GenBank/DDBJ whole genome shotgun (WGS) entry which is preliminary data.</text>
</comment>
<protein>
    <submittedName>
        <fullName evidence="9">RagB/SusD family nutrient uptake outer membrane protein</fullName>
    </submittedName>
</protein>
<sequence length="494" mass="56543">MMKNIKFKAALILFVILGSTTSCNKWLELKPQDGLVREDFWQTKEQLESTVIGVYSSLLDNELVTNMFLWGELRADMIMPTPATRIEEVNITNGEILPTNPLARWGSIYRTINYCNTIIQFGPTVMESDKTLTQGQLNAYLAEARALRAFMYFYLLRVWGEVPLQLKASSSDSQVEQLPKSSKEEVYNQIVNDLTFAETNALVTYGNVASNKGRVTKYTVNAMQADVYLWGEEYDKCIAACDKIITSNNFGLVTQGTWFNTVFRQGNSNESIFEFQFHRQATNPWFNFFTGSARRYTANPLTMLNLYGLDALDPVNTKDARADGYSFKSSDGTVWKHVGANETESLKQEDSFRHWFVYRYADILLLKAEALAWTNRGQDALDLIEIIRTRAGALPESAMSADPGQPLEVTEYILQERAREFAFEGKRWFDLLRNAKRNNYENIGIITDVINEIAPANRKILMIGKYSDPRFHYMPIHVDELQADKLLDQNPFYK</sequence>
<accession>A0ABW4ZKP1</accession>
<dbReference type="InterPro" id="IPR012944">
    <property type="entry name" value="SusD_RagB_dom"/>
</dbReference>
<feature type="chain" id="PRO_5045890648" evidence="6">
    <location>
        <begin position="25"/>
        <end position="494"/>
    </location>
</feature>
<evidence type="ECO:0000256" key="4">
    <source>
        <dbReference type="ARBA" id="ARBA00023136"/>
    </source>
</evidence>
<evidence type="ECO:0000313" key="9">
    <source>
        <dbReference type="EMBL" id="MFD2162121.1"/>
    </source>
</evidence>
<evidence type="ECO:0000256" key="5">
    <source>
        <dbReference type="ARBA" id="ARBA00023237"/>
    </source>
</evidence>
<evidence type="ECO:0000313" key="10">
    <source>
        <dbReference type="Proteomes" id="UP001597387"/>
    </source>
</evidence>
<keyword evidence="4" id="KW-0472">Membrane</keyword>
<evidence type="ECO:0000256" key="1">
    <source>
        <dbReference type="ARBA" id="ARBA00004442"/>
    </source>
</evidence>
<dbReference type="InterPro" id="IPR033985">
    <property type="entry name" value="SusD-like_N"/>
</dbReference>
<evidence type="ECO:0000259" key="8">
    <source>
        <dbReference type="Pfam" id="PF14322"/>
    </source>
</evidence>
<evidence type="ECO:0000256" key="2">
    <source>
        <dbReference type="ARBA" id="ARBA00006275"/>
    </source>
</evidence>
<name>A0ABW4ZKP1_9SPHI</name>
<dbReference type="PROSITE" id="PS51257">
    <property type="entry name" value="PROKAR_LIPOPROTEIN"/>
    <property type="match status" value="1"/>
</dbReference>
<keyword evidence="5" id="KW-0998">Cell outer membrane</keyword>
<feature type="domain" description="SusD-like N-terminal" evidence="8">
    <location>
        <begin position="25"/>
        <end position="229"/>
    </location>
</feature>
<evidence type="ECO:0000256" key="3">
    <source>
        <dbReference type="ARBA" id="ARBA00022729"/>
    </source>
</evidence>
<proteinExistence type="inferred from homology"/>
<organism evidence="9 10">
    <name type="scientific">Paradesertivirga mongoliensis</name>
    <dbReference type="NCBI Taxonomy" id="2100740"/>
    <lineage>
        <taxon>Bacteria</taxon>
        <taxon>Pseudomonadati</taxon>
        <taxon>Bacteroidota</taxon>
        <taxon>Sphingobacteriia</taxon>
        <taxon>Sphingobacteriales</taxon>
        <taxon>Sphingobacteriaceae</taxon>
        <taxon>Paradesertivirga</taxon>
    </lineage>
</organism>
<feature type="domain" description="RagB/SusD" evidence="7">
    <location>
        <begin position="340"/>
        <end position="493"/>
    </location>
</feature>
<evidence type="ECO:0000259" key="7">
    <source>
        <dbReference type="Pfam" id="PF07980"/>
    </source>
</evidence>
<keyword evidence="3 6" id="KW-0732">Signal</keyword>
<dbReference type="Pfam" id="PF14322">
    <property type="entry name" value="SusD-like_3"/>
    <property type="match status" value="1"/>
</dbReference>
<dbReference type="Pfam" id="PF07980">
    <property type="entry name" value="SusD_RagB"/>
    <property type="match status" value="1"/>
</dbReference>
<comment type="similarity">
    <text evidence="2">Belongs to the SusD family.</text>
</comment>
<dbReference type="Proteomes" id="UP001597387">
    <property type="component" value="Unassembled WGS sequence"/>
</dbReference>
<dbReference type="CDD" id="cd08977">
    <property type="entry name" value="SusD"/>
    <property type="match status" value="1"/>
</dbReference>
<feature type="signal peptide" evidence="6">
    <location>
        <begin position="1"/>
        <end position="24"/>
    </location>
</feature>
<keyword evidence="10" id="KW-1185">Reference proteome</keyword>
<dbReference type="RefSeq" id="WP_255897812.1">
    <property type="nucleotide sequence ID" value="NZ_JAFMZO010000001.1"/>
</dbReference>
<reference evidence="10" key="1">
    <citation type="journal article" date="2019" name="Int. J. Syst. Evol. Microbiol.">
        <title>The Global Catalogue of Microorganisms (GCM) 10K type strain sequencing project: providing services to taxonomists for standard genome sequencing and annotation.</title>
        <authorList>
            <consortium name="The Broad Institute Genomics Platform"/>
            <consortium name="The Broad Institute Genome Sequencing Center for Infectious Disease"/>
            <person name="Wu L."/>
            <person name="Ma J."/>
        </authorList>
    </citation>
    <scope>NUCLEOTIDE SEQUENCE [LARGE SCALE GENOMIC DNA]</scope>
    <source>
        <strain evidence="10">KCTC 42217</strain>
    </source>
</reference>